<name>A0AAF0QG38_SOLVR</name>
<accession>A0AAF0QG38</accession>
<organism evidence="1 2">
    <name type="scientific">Solanum verrucosum</name>
    <dbReference type="NCBI Taxonomy" id="315347"/>
    <lineage>
        <taxon>Eukaryota</taxon>
        <taxon>Viridiplantae</taxon>
        <taxon>Streptophyta</taxon>
        <taxon>Embryophyta</taxon>
        <taxon>Tracheophyta</taxon>
        <taxon>Spermatophyta</taxon>
        <taxon>Magnoliopsida</taxon>
        <taxon>eudicotyledons</taxon>
        <taxon>Gunneridae</taxon>
        <taxon>Pentapetalae</taxon>
        <taxon>asterids</taxon>
        <taxon>lamiids</taxon>
        <taxon>Solanales</taxon>
        <taxon>Solanaceae</taxon>
        <taxon>Solanoideae</taxon>
        <taxon>Solaneae</taxon>
        <taxon>Solanum</taxon>
    </lineage>
</organism>
<proteinExistence type="predicted"/>
<sequence length="156" mass="17356">MSTKMSCCNWKSGGDCDRCGDMISVQKCVTNFEGNEVSKASKMSNLTGGKSETNLPNQLEVIFCQDLNGSLDGVGSADVSDQDATALRELLFVHFVYFTDFEGVHLIIPCCNFVINFRKVLSAKVDREPSERQIEVLQWLCVNRTVINVEDVDNCE</sequence>
<gene>
    <name evidence="1" type="ORF">MTR67_015602</name>
</gene>
<protein>
    <submittedName>
        <fullName evidence="1">Uncharacterized protein</fullName>
    </submittedName>
</protein>
<dbReference type="AlphaFoldDB" id="A0AAF0QG38"/>
<dbReference type="Proteomes" id="UP001234989">
    <property type="component" value="Chromosome 3"/>
</dbReference>
<reference evidence="1" key="1">
    <citation type="submission" date="2023-08" db="EMBL/GenBank/DDBJ databases">
        <title>A de novo genome assembly of Solanum verrucosum Schlechtendal, a Mexican diploid species geographically isolated from the other diploid A-genome species in potato relatives.</title>
        <authorList>
            <person name="Hosaka K."/>
        </authorList>
    </citation>
    <scope>NUCLEOTIDE SEQUENCE</scope>
    <source>
        <tissue evidence="1">Young leaves</tissue>
    </source>
</reference>
<evidence type="ECO:0000313" key="2">
    <source>
        <dbReference type="Proteomes" id="UP001234989"/>
    </source>
</evidence>
<keyword evidence="2" id="KW-1185">Reference proteome</keyword>
<evidence type="ECO:0000313" key="1">
    <source>
        <dbReference type="EMBL" id="WMV22217.1"/>
    </source>
</evidence>
<feature type="non-terminal residue" evidence="1">
    <location>
        <position position="156"/>
    </location>
</feature>
<dbReference type="EMBL" id="CP133614">
    <property type="protein sequence ID" value="WMV22217.1"/>
    <property type="molecule type" value="Genomic_DNA"/>
</dbReference>